<dbReference type="GO" id="GO:0005634">
    <property type="term" value="C:nucleus"/>
    <property type="evidence" value="ECO:0007669"/>
    <property type="project" value="UniProtKB-SubCell"/>
</dbReference>
<evidence type="ECO:0000256" key="4">
    <source>
        <dbReference type="SAM" id="MobiDB-lite"/>
    </source>
</evidence>
<dbReference type="Proteomes" id="UP001279410">
    <property type="component" value="Unassembled WGS sequence"/>
</dbReference>
<dbReference type="Pfam" id="PF12130">
    <property type="entry name" value="bMERB_dom"/>
    <property type="match status" value="1"/>
</dbReference>
<accession>A0AAD3RHE7</accession>
<keyword evidence="7" id="KW-1185">Reference proteome</keyword>
<dbReference type="PROSITE" id="PS51848">
    <property type="entry name" value="BMERB"/>
    <property type="match status" value="1"/>
</dbReference>
<dbReference type="PANTHER" id="PTHR23167:SF51">
    <property type="entry name" value="[F-ACTIN]-MONOOXYGENASE MICAL3"/>
    <property type="match status" value="1"/>
</dbReference>
<evidence type="ECO:0000256" key="2">
    <source>
        <dbReference type="ARBA" id="ARBA00023242"/>
    </source>
</evidence>
<reference evidence="6" key="1">
    <citation type="submission" date="2022-08" db="EMBL/GenBank/DDBJ databases">
        <title>Genome sequencing of akame (Lates japonicus).</title>
        <authorList>
            <person name="Hashiguchi Y."/>
            <person name="Takahashi H."/>
        </authorList>
    </citation>
    <scope>NUCLEOTIDE SEQUENCE</scope>
    <source>
        <strain evidence="6">Kochi</strain>
    </source>
</reference>
<feature type="region of interest" description="Disordered" evidence="4">
    <location>
        <begin position="1"/>
        <end position="56"/>
    </location>
</feature>
<feature type="compositionally biased region" description="Basic and acidic residues" evidence="4">
    <location>
        <begin position="9"/>
        <end position="31"/>
    </location>
</feature>
<protein>
    <submittedName>
        <fullName evidence="6">Protein-methionine sulfoxide oxidase mical3b-like protein</fullName>
    </submittedName>
</protein>
<name>A0AAD3RHE7_LATJO</name>
<sequence>MHRRRRRRGETYLQRRKEGSQSEEYYRDVHSLQRNNRRSVKDRVPLQDSDGQSSCPTEVLGVLVQPKEPSSLSMKESLFQRERENEDEDLDAKITRRVQRAARRQAKQEQLKRLHKAQMIQRQLQQVEEKQRQLEERGVMVEKALRGEADYWGDSNNSQDIDLHLGGLGKLDNPALMQQWFQLVQQKNSLVRYESELMIFARELELEDRQSRLQQELRERMAVDDHLKEDWQLVEERLILEEMLEVVEQRDALVSLLEEQRLQERQEDQDLEGVMMTRALGLS</sequence>
<proteinExistence type="predicted"/>
<feature type="domain" description="BMERB" evidence="5">
    <location>
        <begin position="107"/>
        <end position="273"/>
    </location>
</feature>
<dbReference type="SMART" id="SM01203">
    <property type="entry name" value="DUF3585"/>
    <property type="match status" value="1"/>
</dbReference>
<dbReference type="InterPro" id="IPR050540">
    <property type="entry name" value="F-actin_Monoox_Mical"/>
</dbReference>
<dbReference type="InterPro" id="IPR022735">
    <property type="entry name" value="bMERB_dom"/>
</dbReference>
<evidence type="ECO:0000256" key="3">
    <source>
        <dbReference type="SAM" id="Coils"/>
    </source>
</evidence>
<comment type="subcellular location">
    <subcellularLocation>
        <location evidence="1">Nucleus</location>
    </subcellularLocation>
</comment>
<keyword evidence="2" id="KW-0539">Nucleus</keyword>
<evidence type="ECO:0000256" key="1">
    <source>
        <dbReference type="ARBA" id="ARBA00004123"/>
    </source>
</evidence>
<feature type="coiled-coil region" evidence="3">
    <location>
        <begin position="117"/>
        <end position="144"/>
    </location>
</feature>
<comment type="caution">
    <text evidence="6">The sequence shown here is derived from an EMBL/GenBank/DDBJ whole genome shotgun (WGS) entry which is preliminary data.</text>
</comment>
<dbReference type="EMBL" id="BRZM01000150">
    <property type="protein sequence ID" value="GLD68777.1"/>
    <property type="molecule type" value="Genomic_DNA"/>
</dbReference>
<dbReference type="AlphaFoldDB" id="A0AAD3RHE7"/>
<keyword evidence="3" id="KW-0175">Coiled coil</keyword>
<evidence type="ECO:0000313" key="6">
    <source>
        <dbReference type="EMBL" id="GLD68777.1"/>
    </source>
</evidence>
<evidence type="ECO:0000313" key="7">
    <source>
        <dbReference type="Proteomes" id="UP001279410"/>
    </source>
</evidence>
<organism evidence="6 7">
    <name type="scientific">Lates japonicus</name>
    <name type="common">Japanese lates</name>
    <dbReference type="NCBI Taxonomy" id="270547"/>
    <lineage>
        <taxon>Eukaryota</taxon>
        <taxon>Metazoa</taxon>
        <taxon>Chordata</taxon>
        <taxon>Craniata</taxon>
        <taxon>Vertebrata</taxon>
        <taxon>Euteleostomi</taxon>
        <taxon>Actinopterygii</taxon>
        <taxon>Neopterygii</taxon>
        <taxon>Teleostei</taxon>
        <taxon>Neoteleostei</taxon>
        <taxon>Acanthomorphata</taxon>
        <taxon>Carangaria</taxon>
        <taxon>Carangaria incertae sedis</taxon>
        <taxon>Centropomidae</taxon>
        <taxon>Lates</taxon>
    </lineage>
</organism>
<gene>
    <name evidence="6" type="ORF">AKAME5_002009000</name>
</gene>
<dbReference type="PANTHER" id="PTHR23167">
    <property type="entry name" value="CALPONIN HOMOLOGY DOMAIN-CONTAINING PROTEIN DDB_G0272472-RELATED"/>
    <property type="match status" value="1"/>
</dbReference>
<evidence type="ECO:0000259" key="5">
    <source>
        <dbReference type="PROSITE" id="PS51848"/>
    </source>
</evidence>